<keyword evidence="3" id="KW-1185">Reference proteome</keyword>
<name>A0A1Y5Y9T0_KIBAR</name>
<gene>
    <name evidence="2" type="ORF">SAMN05661093_10482</name>
</gene>
<feature type="region of interest" description="Disordered" evidence="1">
    <location>
        <begin position="105"/>
        <end position="126"/>
    </location>
</feature>
<sequence>MTDAPSDTFDVVVRVGEVASLEIADDRLVGVRLASGAVVAREAVAVSPRMVARAGFLAGLGIQPTSHPMGEYIEADRTGRTAVPGVWVVIPGFDRLATYFGHAERSRTSRSRRSDREEDGACWTYR</sequence>
<protein>
    <submittedName>
        <fullName evidence="2">Uncharacterized protein</fullName>
    </submittedName>
</protein>
<dbReference type="InterPro" id="IPR036188">
    <property type="entry name" value="FAD/NAD-bd_sf"/>
</dbReference>
<dbReference type="EMBL" id="FWXV01000018">
    <property type="protein sequence ID" value="SMD26895.1"/>
    <property type="molecule type" value="Genomic_DNA"/>
</dbReference>
<dbReference type="SUPFAM" id="SSF51905">
    <property type="entry name" value="FAD/NAD(P)-binding domain"/>
    <property type="match status" value="1"/>
</dbReference>
<evidence type="ECO:0000313" key="2">
    <source>
        <dbReference type="EMBL" id="SMD26895.1"/>
    </source>
</evidence>
<dbReference type="Gene3D" id="3.50.50.60">
    <property type="entry name" value="FAD/NAD(P)-binding domain"/>
    <property type="match status" value="1"/>
</dbReference>
<feature type="compositionally biased region" description="Basic and acidic residues" evidence="1">
    <location>
        <begin position="105"/>
        <end position="116"/>
    </location>
</feature>
<accession>A0A1Y5Y9T0</accession>
<reference evidence="2 3" key="1">
    <citation type="submission" date="2017-04" db="EMBL/GenBank/DDBJ databases">
        <authorList>
            <person name="Afonso C.L."/>
            <person name="Miller P.J."/>
            <person name="Scott M.A."/>
            <person name="Spackman E."/>
            <person name="Goraichik I."/>
            <person name="Dimitrov K.M."/>
            <person name="Suarez D.L."/>
            <person name="Swayne D.E."/>
        </authorList>
    </citation>
    <scope>NUCLEOTIDE SEQUENCE [LARGE SCALE GENOMIC DNA]</scope>
    <source>
        <strain evidence="2 3">DSM 43828</strain>
    </source>
</reference>
<dbReference type="Proteomes" id="UP000192674">
    <property type="component" value="Unassembled WGS sequence"/>
</dbReference>
<evidence type="ECO:0000313" key="3">
    <source>
        <dbReference type="Proteomes" id="UP000192674"/>
    </source>
</evidence>
<proteinExistence type="predicted"/>
<organism evidence="2 3">
    <name type="scientific">Kibdelosporangium aridum</name>
    <dbReference type="NCBI Taxonomy" id="2030"/>
    <lineage>
        <taxon>Bacteria</taxon>
        <taxon>Bacillati</taxon>
        <taxon>Actinomycetota</taxon>
        <taxon>Actinomycetes</taxon>
        <taxon>Pseudonocardiales</taxon>
        <taxon>Pseudonocardiaceae</taxon>
        <taxon>Kibdelosporangium</taxon>
    </lineage>
</organism>
<dbReference type="AlphaFoldDB" id="A0A1Y5Y9T0"/>
<evidence type="ECO:0000256" key="1">
    <source>
        <dbReference type="SAM" id="MobiDB-lite"/>
    </source>
</evidence>